<organism evidence="7 8">
    <name type="scientific">Fibroporia radiculosa</name>
    <dbReference type="NCBI Taxonomy" id="599839"/>
    <lineage>
        <taxon>Eukaryota</taxon>
        <taxon>Fungi</taxon>
        <taxon>Dikarya</taxon>
        <taxon>Basidiomycota</taxon>
        <taxon>Agaricomycotina</taxon>
        <taxon>Agaricomycetes</taxon>
        <taxon>Polyporales</taxon>
        <taxon>Fibroporiaceae</taxon>
        <taxon>Fibroporia</taxon>
    </lineage>
</organism>
<dbReference type="Proteomes" id="UP000006352">
    <property type="component" value="Unassembled WGS sequence"/>
</dbReference>
<dbReference type="OrthoDB" id="1077582at2759"/>
<dbReference type="HOGENOM" id="CLU_032731_1_0_1"/>
<gene>
    <name evidence="7" type="ORF">FIBRA_05171</name>
</gene>
<keyword evidence="3 5" id="KW-1133">Transmembrane helix</keyword>
<dbReference type="GO" id="GO:0016020">
    <property type="term" value="C:membrane"/>
    <property type="evidence" value="ECO:0007669"/>
    <property type="project" value="UniProtKB-SubCell"/>
</dbReference>
<evidence type="ECO:0000256" key="5">
    <source>
        <dbReference type="SAM" id="Phobius"/>
    </source>
</evidence>
<dbReference type="RefSeq" id="XP_012182335.1">
    <property type="nucleotide sequence ID" value="XM_012326945.1"/>
</dbReference>
<evidence type="ECO:0000259" key="6">
    <source>
        <dbReference type="Pfam" id="PF13813"/>
    </source>
</evidence>
<sequence>MLTAGFELPSALATSHSINNRRGVIFGSEFKVSKTEACVIEAAWSNLKALKEAHLSPHSMRLTDMTAHSRPALPVLPCLLLQNVFLTTLIALRPRWPARSVAFLVYTYALALALKSTAGSPSRDFPIGCMLMKQFFTAFHLLWLTDPLNEFRHERDYVSPGKLPFLRRMYWALCVFYSPRGVGWNYEIANVPPRTSQPRWKFVREQLTRALRWYLLADFAKAYQGSLLSSSPSADLFSVSSQGHIRRCLNILAISSSMFAFLALEYSLLAALFVALGWSPPRDWPDVYGAWSESFTIRRFWGLSVPLLASMPQNAADAPYRRKYHQLVRRYATSIGKMFCHLMSIRAGSWGSSYTQLYVGFAVSGLMHCGGDFMVGRPLASFPFFVAQAIAISLEDAAIYAAKRVGLTLPERLGRLIGYIWVFTWLYISIPWYLDWAVKAGAVDTRSLPFSLTVLLASSVASSVARLATGLGVSLVLTVA</sequence>
<dbReference type="Pfam" id="PF13813">
    <property type="entry name" value="MBOAT_2"/>
    <property type="match status" value="1"/>
</dbReference>
<reference evidence="7 8" key="1">
    <citation type="journal article" date="2012" name="Appl. Environ. Microbiol.">
        <title>Short-read sequencing for genomic analysis of the brown rot fungus Fibroporia radiculosa.</title>
        <authorList>
            <person name="Tang J.D."/>
            <person name="Perkins A.D."/>
            <person name="Sonstegard T.S."/>
            <person name="Schroeder S.G."/>
            <person name="Burgess S.C."/>
            <person name="Diehl S.V."/>
        </authorList>
    </citation>
    <scope>NUCLEOTIDE SEQUENCE [LARGE SCALE GENOMIC DNA]</scope>
    <source>
        <strain evidence="7 8">TFFH 294</strain>
    </source>
</reference>
<comment type="subcellular location">
    <subcellularLocation>
        <location evidence="1">Membrane</location>
        <topology evidence="1">Multi-pass membrane protein</topology>
    </subcellularLocation>
</comment>
<dbReference type="GeneID" id="24097963"/>
<feature type="transmembrane region" description="Helical" evidence="5">
    <location>
        <begin position="413"/>
        <end position="434"/>
    </location>
</feature>
<dbReference type="STRING" id="599839.J4HX27"/>
<feature type="transmembrane region" description="Helical" evidence="5">
    <location>
        <begin position="454"/>
        <end position="479"/>
    </location>
</feature>
<dbReference type="InterPro" id="IPR032805">
    <property type="entry name" value="Wax_synthase_dom"/>
</dbReference>
<keyword evidence="2 5" id="KW-0812">Transmembrane</keyword>
<accession>J4HX27</accession>
<protein>
    <recommendedName>
        <fullName evidence="6">Wax synthase domain-containing protein</fullName>
    </recommendedName>
</protein>
<evidence type="ECO:0000313" key="8">
    <source>
        <dbReference type="Proteomes" id="UP000006352"/>
    </source>
</evidence>
<evidence type="ECO:0000256" key="2">
    <source>
        <dbReference type="ARBA" id="ARBA00022692"/>
    </source>
</evidence>
<evidence type="ECO:0000256" key="3">
    <source>
        <dbReference type="ARBA" id="ARBA00022989"/>
    </source>
</evidence>
<proteinExistence type="predicted"/>
<evidence type="ECO:0000313" key="7">
    <source>
        <dbReference type="EMBL" id="CCM03052.1"/>
    </source>
</evidence>
<keyword evidence="4 5" id="KW-0472">Membrane</keyword>
<name>J4HX27_9APHY</name>
<keyword evidence="8" id="KW-1185">Reference proteome</keyword>
<feature type="transmembrane region" description="Helical" evidence="5">
    <location>
        <begin position="251"/>
        <end position="278"/>
    </location>
</feature>
<evidence type="ECO:0000256" key="4">
    <source>
        <dbReference type="ARBA" id="ARBA00023136"/>
    </source>
</evidence>
<dbReference type="AlphaFoldDB" id="J4HX27"/>
<dbReference type="InParanoid" id="J4HX27"/>
<feature type="transmembrane region" description="Helical" evidence="5">
    <location>
        <begin position="382"/>
        <end position="401"/>
    </location>
</feature>
<dbReference type="EMBL" id="HE797099">
    <property type="protein sequence ID" value="CCM03052.1"/>
    <property type="molecule type" value="Genomic_DNA"/>
</dbReference>
<feature type="domain" description="Wax synthase" evidence="6">
    <location>
        <begin position="323"/>
        <end position="386"/>
    </location>
</feature>
<evidence type="ECO:0000256" key="1">
    <source>
        <dbReference type="ARBA" id="ARBA00004141"/>
    </source>
</evidence>